<sequence length="209" mass="24895">MTFIPIDRSRWDREEYFSYFSHEVPCLYSMTLNLDVTPVMKRKERPYPAMLYFLSVVENRHKRYRISFNEKGELGYYDVVHPSYTIFHKDDHTFSSLWTEYSENYDDFLASYEADEARYGKVKGLFGKPDRPANLFPVSVIPWVPFQSLHLSFPKTPGNFFPMYTMGRLHRKRSHYYMPLALEVNHAVCDGYHAGRIFKEVQSLINGWR</sequence>
<feature type="active site" description="Proton acceptor" evidence="1">
    <location>
        <position position="186"/>
    </location>
</feature>
<dbReference type="HOGENOM" id="CLU_093121_0_0_9"/>
<dbReference type="PANTHER" id="PTHR38474">
    <property type="entry name" value="SLR0299 PROTEIN"/>
    <property type="match status" value="1"/>
</dbReference>
<dbReference type="SMART" id="SM01059">
    <property type="entry name" value="CAT"/>
    <property type="match status" value="1"/>
</dbReference>
<dbReference type="SUPFAM" id="SSF52777">
    <property type="entry name" value="CoA-dependent acyltransferases"/>
    <property type="match status" value="1"/>
</dbReference>
<dbReference type="Pfam" id="PF00302">
    <property type="entry name" value="CAT"/>
    <property type="match status" value="1"/>
</dbReference>
<dbReference type="PANTHER" id="PTHR38474:SF2">
    <property type="entry name" value="CHLORAMPHENICOL ACETYLTRANSFERASE"/>
    <property type="match status" value="1"/>
</dbReference>
<keyword evidence="3" id="KW-1185">Reference proteome</keyword>
<dbReference type="OrthoDB" id="9801766at2"/>
<reference evidence="2 3" key="1">
    <citation type="submission" date="2011-11" db="EMBL/GenBank/DDBJ databases">
        <title>The Genome Sequence of Dialister succinatiphilus YIT 11850.</title>
        <authorList>
            <consortium name="The Broad Institute Genome Sequencing Platform"/>
            <person name="Earl A."/>
            <person name="Ward D."/>
            <person name="Feldgarden M."/>
            <person name="Gevers D."/>
            <person name="Morotomi M."/>
            <person name="Young S.K."/>
            <person name="Zeng Q."/>
            <person name="Gargeya S."/>
            <person name="Fitzgerald M."/>
            <person name="Haas B."/>
            <person name="Abouelleil A."/>
            <person name="Alvarado L."/>
            <person name="Arachchi H.M."/>
            <person name="Berlin A."/>
            <person name="Brown A."/>
            <person name="Chapman S.B."/>
            <person name="Dunbar C."/>
            <person name="Gearin G."/>
            <person name="Goldberg J."/>
            <person name="Griggs A."/>
            <person name="Gujja S."/>
            <person name="Heiman D."/>
            <person name="Howarth C."/>
            <person name="Lui A."/>
            <person name="MacDonald P.J.P."/>
            <person name="Montmayeur A."/>
            <person name="Murphy C."/>
            <person name="Neiman D."/>
            <person name="Pearson M."/>
            <person name="Priest M."/>
            <person name="Roberts A."/>
            <person name="Saif S."/>
            <person name="Shea T."/>
            <person name="Sisk P."/>
            <person name="Stolte C."/>
            <person name="Sykes S."/>
            <person name="Wortman J."/>
            <person name="Nusbaum C."/>
            <person name="Birren B."/>
        </authorList>
    </citation>
    <scope>NUCLEOTIDE SEQUENCE [LARGE SCALE GENOMIC DNA]</scope>
    <source>
        <strain evidence="2 3">YIT 11850</strain>
    </source>
</reference>
<dbReference type="GO" id="GO:0008811">
    <property type="term" value="F:chloramphenicol O-acetyltransferase activity"/>
    <property type="evidence" value="ECO:0007669"/>
    <property type="project" value="InterPro"/>
</dbReference>
<gene>
    <name evidence="2" type="ORF">HMPREF9453_00359</name>
</gene>
<dbReference type="PIRSF" id="PIRSF000440">
    <property type="entry name" value="CAT"/>
    <property type="match status" value="1"/>
</dbReference>
<dbReference type="EMBL" id="ADLT01000010">
    <property type="protein sequence ID" value="EHO63717.1"/>
    <property type="molecule type" value="Genomic_DNA"/>
</dbReference>
<dbReference type="InterPro" id="IPR001707">
    <property type="entry name" value="Cmp_AcTrfase"/>
</dbReference>
<comment type="caution">
    <text evidence="2">The sequence shown here is derived from an EMBL/GenBank/DDBJ whole genome shotgun (WGS) entry which is preliminary data.</text>
</comment>
<organism evidence="2 3">
    <name type="scientific">Dialister succinatiphilus YIT 11850</name>
    <dbReference type="NCBI Taxonomy" id="742743"/>
    <lineage>
        <taxon>Bacteria</taxon>
        <taxon>Bacillati</taxon>
        <taxon>Bacillota</taxon>
        <taxon>Negativicutes</taxon>
        <taxon>Veillonellales</taxon>
        <taxon>Veillonellaceae</taxon>
        <taxon>Dialister</taxon>
    </lineage>
</organism>
<evidence type="ECO:0008006" key="4">
    <source>
        <dbReference type="Google" id="ProtNLM"/>
    </source>
</evidence>
<protein>
    <recommendedName>
        <fullName evidence="4">Chloramphenicol O-acetyltransferase</fullName>
    </recommendedName>
</protein>
<dbReference type="InterPro" id="IPR023213">
    <property type="entry name" value="CAT-like_dom_sf"/>
</dbReference>
<dbReference type="STRING" id="742743.HMPREF9453_00359"/>
<proteinExistence type="predicted"/>
<dbReference type="RefSeq" id="WP_008858865.1">
    <property type="nucleotide sequence ID" value="NZ_JH591187.1"/>
</dbReference>
<evidence type="ECO:0000313" key="2">
    <source>
        <dbReference type="EMBL" id="EHO63717.1"/>
    </source>
</evidence>
<name>H1CYC1_9FIRM</name>
<evidence type="ECO:0000313" key="3">
    <source>
        <dbReference type="Proteomes" id="UP000003277"/>
    </source>
</evidence>
<dbReference type="Gene3D" id="3.30.559.10">
    <property type="entry name" value="Chloramphenicol acetyltransferase-like domain"/>
    <property type="match status" value="1"/>
</dbReference>
<dbReference type="eggNOG" id="COG4845">
    <property type="taxonomic scope" value="Bacteria"/>
</dbReference>
<dbReference type="AlphaFoldDB" id="H1CYC1"/>
<dbReference type="PATRIC" id="fig|742743.3.peg.370"/>
<evidence type="ECO:0000256" key="1">
    <source>
        <dbReference type="PIRSR" id="PIRSR000440-1"/>
    </source>
</evidence>
<dbReference type="Proteomes" id="UP000003277">
    <property type="component" value="Unassembled WGS sequence"/>
</dbReference>
<accession>H1CYC1</accession>